<keyword evidence="2" id="KW-1185">Reference proteome</keyword>
<sequence length="100" mass="11385">MVRRLCTYGLELKYCDGFTHDLCPLLPLLELQYKASVPASTTQTSAILKKGWNPRLPQNSLSKYLVEIHPKAASLKRMLDNARDNEFGCMEDSFAYSKDK</sequence>
<comment type="caution">
    <text evidence="1">The sequence shown here is derived from an EMBL/GenBank/DDBJ whole genome shotgun (WGS) entry which is preliminary data.</text>
</comment>
<dbReference type="OrthoDB" id="413122at2759"/>
<name>A0A9Q3BKB2_9BASI</name>
<protein>
    <submittedName>
        <fullName evidence="1">Uncharacterized protein</fullName>
    </submittedName>
</protein>
<accession>A0A9Q3BKB2</accession>
<proteinExistence type="predicted"/>
<dbReference type="EMBL" id="AVOT02001365">
    <property type="protein sequence ID" value="MBW0466670.1"/>
    <property type="molecule type" value="Genomic_DNA"/>
</dbReference>
<reference evidence="1" key="1">
    <citation type="submission" date="2021-03" db="EMBL/GenBank/DDBJ databases">
        <title>Draft genome sequence of rust myrtle Austropuccinia psidii MF-1, a brazilian biotype.</title>
        <authorList>
            <person name="Quecine M.C."/>
            <person name="Pachon D.M.R."/>
            <person name="Bonatelli M.L."/>
            <person name="Correr F.H."/>
            <person name="Franceschini L.M."/>
            <person name="Leite T.F."/>
            <person name="Margarido G.R.A."/>
            <person name="Almeida C.A."/>
            <person name="Ferrarezi J.A."/>
            <person name="Labate C.A."/>
        </authorList>
    </citation>
    <scope>NUCLEOTIDE SEQUENCE</scope>
    <source>
        <strain evidence="1">MF-1</strain>
    </source>
</reference>
<dbReference type="Proteomes" id="UP000765509">
    <property type="component" value="Unassembled WGS sequence"/>
</dbReference>
<organism evidence="1 2">
    <name type="scientific">Austropuccinia psidii MF-1</name>
    <dbReference type="NCBI Taxonomy" id="1389203"/>
    <lineage>
        <taxon>Eukaryota</taxon>
        <taxon>Fungi</taxon>
        <taxon>Dikarya</taxon>
        <taxon>Basidiomycota</taxon>
        <taxon>Pucciniomycotina</taxon>
        <taxon>Pucciniomycetes</taxon>
        <taxon>Pucciniales</taxon>
        <taxon>Sphaerophragmiaceae</taxon>
        <taxon>Austropuccinia</taxon>
    </lineage>
</organism>
<gene>
    <name evidence="1" type="ORF">O181_006385</name>
</gene>
<dbReference type="AlphaFoldDB" id="A0A9Q3BKB2"/>
<evidence type="ECO:0000313" key="2">
    <source>
        <dbReference type="Proteomes" id="UP000765509"/>
    </source>
</evidence>
<evidence type="ECO:0000313" key="1">
    <source>
        <dbReference type="EMBL" id="MBW0466670.1"/>
    </source>
</evidence>